<dbReference type="PANTHER" id="PTHR31468">
    <property type="entry name" value="1,3-BETA-GLUCANOSYLTRANSFERASE GAS1"/>
    <property type="match status" value="1"/>
</dbReference>
<dbReference type="KEGG" id="kaf:KAFR_0A06370"/>
<evidence type="ECO:0000256" key="2">
    <source>
        <dbReference type="ARBA" id="ARBA00007528"/>
    </source>
</evidence>
<feature type="signal peptide" evidence="8">
    <location>
        <begin position="1"/>
        <end position="23"/>
    </location>
</feature>
<dbReference type="InterPro" id="IPR004886">
    <property type="entry name" value="Glucanosyltransferase"/>
</dbReference>
<dbReference type="STRING" id="1071382.H2ANX2"/>
<proteinExistence type="inferred from homology"/>
<comment type="similarity">
    <text evidence="2 8">Belongs to the glycosyl hydrolase 72 family.</text>
</comment>
<comment type="function">
    <text evidence="8">Splits internally a 1,3-beta-glucan molecule and transfers the newly generated reducing end (the donor) to the non-reducing end of another 1,3-beta-glucan molecule (the acceptor) forming a 1,3-beta linkage, resulting in the elongation of 1,3-beta-glucan chains in the cell wall.</text>
</comment>
<dbReference type="InterPro" id="IPR017853">
    <property type="entry name" value="GH"/>
</dbReference>
<feature type="chain" id="PRO_5005133647" description="1,3-beta-glucanosyltransferase" evidence="8">
    <location>
        <begin position="24"/>
        <end position="551"/>
    </location>
</feature>
<evidence type="ECO:0000256" key="5">
    <source>
        <dbReference type="ARBA" id="ARBA00023157"/>
    </source>
</evidence>
<keyword evidence="8" id="KW-0449">Lipoprotein</keyword>
<evidence type="ECO:0000313" key="11">
    <source>
        <dbReference type="EMBL" id="CCF56072.1"/>
    </source>
</evidence>
<dbReference type="FunCoup" id="H2ANX2">
    <property type="interactions" value="65"/>
</dbReference>
<dbReference type="EMBL" id="HE650821">
    <property type="protein sequence ID" value="CCF56072.1"/>
    <property type="molecule type" value="Genomic_DNA"/>
</dbReference>
<keyword evidence="7" id="KW-0961">Cell wall biogenesis/degradation</keyword>
<dbReference type="SMART" id="SM00768">
    <property type="entry name" value="X8"/>
    <property type="match status" value="1"/>
</dbReference>
<dbReference type="EC" id="2.4.1.-" evidence="8"/>
<gene>
    <name evidence="11" type="primary">KAFR0A06370</name>
    <name evidence="11" type="ORF">KAFR_0A06370</name>
</gene>
<dbReference type="InParanoid" id="H2ANX2"/>
<keyword evidence="8" id="KW-0808">Transferase</keyword>
<evidence type="ECO:0000256" key="1">
    <source>
        <dbReference type="ARBA" id="ARBA00004589"/>
    </source>
</evidence>
<organism evidence="11 12">
    <name type="scientific">Kazachstania africana (strain ATCC 22294 / BCRC 22015 / CBS 2517 / CECT 1963 / NBRC 1671 / NRRL Y-8276)</name>
    <name type="common">Yeast</name>
    <name type="synonym">Kluyveromyces africanus</name>
    <dbReference type="NCBI Taxonomy" id="1071382"/>
    <lineage>
        <taxon>Eukaryota</taxon>
        <taxon>Fungi</taxon>
        <taxon>Dikarya</taxon>
        <taxon>Ascomycota</taxon>
        <taxon>Saccharomycotina</taxon>
        <taxon>Saccharomycetes</taxon>
        <taxon>Saccharomycetales</taxon>
        <taxon>Saccharomycetaceae</taxon>
        <taxon>Kazachstania</taxon>
    </lineage>
</organism>
<evidence type="ECO:0000256" key="8">
    <source>
        <dbReference type="RuleBase" id="RU361209"/>
    </source>
</evidence>
<dbReference type="Pfam" id="PF07983">
    <property type="entry name" value="X8"/>
    <property type="match status" value="1"/>
</dbReference>
<keyword evidence="12" id="KW-1185">Reference proteome</keyword>
<dbReference type="InterPro" id="IPR012946">
    <property type="entry name" value="X8"/>
</dbReference>
<comment type="subcellular location">
    <subcellularLocation>
        <location evidence="8">Cell membrane</location>
        <topology evidence="8">Lipid-anchor</topology>
        <topology evidence="8">GPI-anchor</topology>
    </subcellularLocation>
    <subcellularLocation>
        <location evidence="1">Membrane</location>
        <topology evidence="1">Lipid-anchor</topology>
        <topology evidence="1">GPI-anchor</topology>
    </subcellularLocation>
</comment>
<dbReference type="HOGENOM" id="CLU_021855_2_0_1"/>
<evidence type="ECO:0000256" key="6">
    <source>
        <dbReference type="ARBA" id="ARBA00023180"/>
    </source>
</evidence>
<keyword evidence="5" id="KW-1015">Disulfide bond</keyword>
<dbReference type="Gene3D" id="1.20.58.1040">
    <property type="match status" value="1"/>
</dbReference>
<dbReference type="GO" id="GO:0098552">
    <property type="term" value="C:side of membrane"/>
    <property type="evidence" value="ECO:0007669"/>
    <property type="project" value="UniProtKB-KW"/>
</dbReference>
<keyword evidence="3 8" id="KW-0336">GPI-anchor</keyword>
<evidence type="ECO:0000313" key="12">
    <source>
        <dbReference type="Proteomes" id="UP000005220"/>
    </source>
</evidence>
<dbReference type="Proteomes" id="UP000005220">
    <property type="component" value="Chromosome 1"/>
</dbReference>
<dbReference type="GO" id="GO:0030476">
    <property type="term" value="P:ascospore wall assembly"/>
    <property type="evidence" value="ECO:0007669"/>
    <property type="project" value="EnsemblFungi"/>
</dbReference>
<dbReference type="GO" id="GO:0071970">
    <property type="term" value="P:fungal-type cell wall (1-&gt;3)-beta-D-glucan biosynthetic process"/>
    <property type="evidence" value="ECO:0007669"/>
    <property type="project" value="TreeGrafter"/>
</dbReference>
<dbReference type="Gene3D" id="3.20.20.80">
    <property type="entry name" value="Glycosidases"/>
    <property type="match status" value="1"/>
</dbReference>
<accession>H2ANX2</accession>
<feature type="domain" description="X8" evidence="10">
    <location>
        <begin position="392"/>
        <end position="486"/>
    </location>
</feature>
<name>H2ANX2_KAZAF</name>
<keyword evidence="8" id="KW-0472">Membrane</keyword>
<dbReference type="SUPFAM" id="SSF51445">
    <property type="entry name" value="(Trans)glycosidases"/>
    <property type="match status" value="1"/>
</dbReference>
<dbReference type="RefSeq" id="XP_003955207.1">
    <property type="nucleotide sequence ID" value="XM_003955158.1"/>
</dbReference>
<evidence type="ECO:0000256" key="3">
    <source>
        <dbReference type="ARBA" id="ARBA00022622"/>
    </source>
</evidence>
<keyword evidence="6" id="KW-0325">Glycoprotein</keyword>
<feature type="region of interest" description="Disordered" evidence="9">
    <location>
        <begin position="495"/>
        <end position="531"/>
    </location>
</feature>
<evidence type="ECO:0000256" key="7">
    <source>
        <dbReference type="ARBA" id="ARBA00023316"/>
    </source>
</evidence>
<reference evidence="11 12" key="1">
    <citation type="journal article" date="2011" name="Proc. Natl. Acad. Sci. U.S.A.">
        <title>Evolutionary erosion of yeast sex chromosomes by mating-type switching accidents.</title>
        <authorList>
            <person name="Gordon J.L."/>
            <person name="Armisen D."/>
            <person name="Proux-Wera E."/>
            <person name="Oheigeartaigh S.S."/>
            <person name="Byrne K.P."/>
            <person name="Wolfe K.H."/>
        </authorList>
    </citation>
    <scope>NUCLEOTIDE SEQUENCE [LARGE SCALE GENOMIC DNA]</scope>
    <source>
        <strain evidence="12">ATCC 22294 / BCRC 22015 / CBS 2517 / CECT 1963 / NBRC 1671 / NRRL Y-8276</strain>
    </source>
</reference>
<dbReference type="GO" id="GO:0042124">
    <property type="term" value="F:1,3-beta-glucanosyltransferase activity"/>
    <property type="evidence" value="ECO:0007669"/>
    <property type="project" value="EnsemblFungi"/>
</dbReference>
<keyword evidence="4 8" id="KW-0732">Signal</keyword>
<protein>
    <recommendedName>
        <fullName evidence="8">1,3-beta-glucanosyltransferase</fullName>
        <ecNumber evidence="8">2.4.1.-</ecNumber>
    </recommendedName>
</protein>
<dbReference type="GO" id="GO:0005886">
    <property type="term" value="C:plasma membrane"/>
    <property type="evidence" value="ECO:0007669"/>
    <property type="project" value="UniProtKB-SubCell"/>
</dbReference>
<dbReference type="GeneID" id="13886500"/>
<sequence>MNISRAILGNFLLFTSIVSLAKASVSDATCPEIEIYGGKFFNSKTGEQFFMKGIAYQPQRTLEDLEEGAGIFETKYVDPLADTSLCLRDIPYLRKLDVNTIRVYSVDPTKNHDVCMEELKKAGIYVILDLSEPDLSITRDHPEWDVDLLNRYKSVVDAMHSYSNVLGFFAGNEVTNDDTNTDASPFVKAAIRDTKKHIREQGYRAIPVGYSTNDDAETRAALAQYFICGDVTADFYGINMYEWCGYSSYGTSGYKERTEEFEGYPIPIFFSEFGCNAIRPRPFTEVSALFSEEMSSTWSGGLVYMYFEEDNGYGVVKAEGENVYELDDFDTLQKQYSKARPKGTTKEEYAKNWQKSNDIVSSCPPKTEVWKATDRLPATPDLLKCSCLEEVLPCIMTAHEDNEKYVELFSYICSQVDCSDIAADGVTGIYGEYSDCSITQKLSLQYSKLYTLRSSKNGVCPNSDANKLYFNPRSLHKFDKYDKCNARAKKVEELLSKSSRTGSGEGDTSDSIHKRTNKPKDGKSQKSGSTQQRGSGYVILFVSVFIASILL</sequence>
<dbReference type="PANTHER" id="PTHR31468:SF10">
    <property type="entry name" value="1,3-BETA-GLUCANOSYLTRANSFERASE GAS2"/>
    <property type="match status" value="1"/>
</dbReference>
<dbReference type="Pfam" id="PF03198">
    <property type="entry name" value="Glyco_hydro_72"/>
    <property type="match status" value="1"/>
</dbReference>
<feature type="compositionally biased region" description="Basic and acidic residues" evidence="9">
    <location>
        <begin position="510"/>
        <end position="524"/>
    </location>
</feature>
<evidence type="ECO:0000256" key="4">
    <source>
        <dbReference type="ARBA" id="ARBA00022729"/>
    </source>
</evidence>
<dbReference type="FunFam" id="3.20.20.80:FF:000038">
    <property type="entry name" value="1,3-beta-glucanosyltransferase"/>
    <property type="match status" value="1"/>
</dbReference>
<dbReference type="AlphaFoldDB" id="H2ANX2"/>
<dbReference type="OrthoDB" id="421038at2759"/>
<evidence type="ECO:0000256" key="9">
    <source>
        <dbReference type="SAM" id="MobiDB-lite"/>
    </source>
</evidence>
<dbReference type="eggNOG" id="ENOG502QRZZ">
    <property type="taxonomic scope" value="Eukaryota"/>
</dbReference>
<evidence type="ECO:0000259" key="10">
    <source>
        <dbReference type="SMART" id="SM00768"/>
    </source>
</evidence>